<reference evidence="5" key="1">
    <citation type="journal article" date="2016" name="Biol. Direct">
        <title>A paneukaryotic genomic analysis of the small GTPase RABL2 underscores the significance of recurrent gene loss in eukaryote evolution.</title>
        <authorList>
            <person name="Elias M."/>
            <person name="Klimes V."/>
            <person name="Derelle R."/>
            <person name="Petrzelkova R."/>
            <person name="Tachezy J."/>
        </authorList>
    </citation>
    <scope>NUCLEOTIDE SEQUENCE</scope>
    <source>
        <strain evidence="5">ATCC 30984</strain>
    </source>
</reference>
<proteinExistence type="inferred from homology"/>
<evidence type="ECO:0000256" key="4">
    <source>
        <dbReference type="ARBA" id="ARBA00023134"/>
    </source>
</evidence>
<dbReference type="SMART" id="SM00176">
    <property type="entry name" value="RAN"/>
    <property type="match status" value="1"/>
</dbReference>
<dbReference type="InterPro" id="IPR005225">
    <property type="entry name" value="Small_GTP-bd"/>
</dbReference>
<protein>
    <submittedName>
        <fullName evidence="5">RABL2</fullName>
    </submittedName>
</protein>
<dbReference type="NCBIfam" id="TIGR00231">
    <property type="entry name" value="small_GTP"/>
    <property type="match status" value="1"/>
</dbReference>
<name>A0A125SEA0_MASBA</name>
<accession>A0A125SEA0</accession>
<organism evidence="5">
    <name type="scientific">Mastigamoeba balamuthi</name>
    <name type="common">Phreatamoeba balamuthi</name>
    <dbReference type="NCBI Taxonomy" id="108607"/>
    <lineage>
        <taxon>Eukaryota</taxon>
        <taxon>Amoebozoa</taxon>
        <taxon>Evosea</taxon>
        <taxon>Archamoebae</taxon>
        <taxon>Mastigamoebida</taxon>
        <taxon>Mastigamoebidae</taxon>
        <taxon>Mastigamoeba</taxon>
    </lineage>
</organism>
<dbReference type="Pfam" id="PF00071">
    <property type="entry name" value="Ras"/>
    <property type="match status" value="1"/>
</dbReference>
<evidence type="ECO:0000256" key="1">
    <source>
        <dbReference type="ARBA" id="ARBA00006270"/>
    </source>
</evidence>
<dbReference type="SMART" id="SM00174">
    <property type="entry name" value="RHO"/>
    <property type="match status" value="1"/>
</dbReference>
<dbReference type="SUPFAM" id="SSF52540">
    <property type="entry name" value="P-loop containing nucleoside triphosphate hydrolases"/>
    <property type="match status" value="1"/>
</dbReference>
<dbReference type="SMART" id="SM00173">
    <property type="entry name" value="RAS"/>
    <property type="match status" value="1"/>
</dbReference>
<dbReference type="VEuPathDB" id="AmoebaDB:MBAL_009561"/>
<dbReference type="SMART" id="SM00175">
    <property type="entry name" value="RAB"/>
    <property type="match status" value="1"/>
</dbReference>
<sequence length="182" mass="20899">MTDKPIKVILLGDSAVGKSKMMERFLREEYNPDNSSTFGVTIHRHATEVGDKDVMIEFWDTAGQPTFKELHPSFYDRAWGCVLVFDITRKETYTHLNEWYTELLQYRKGIPCCLVANKIDVDPTVEGRSFNFATKHKLPLYYVSAASGKNISQPFDDIVKRAYECLLNPPDDIIDDVLDLIQ</sequence>
<dbReference type="PRINTS" id="PR00449">
    <property type="entry name" value="RASTRNSFRMNG"/>
</dbReference>
<dbReference type="GO" id="GO:0003924">
    <property type="term" value="F:GTPase activity"/>
    <property type="evidence" value="ECO:0007669"/>
    <property type="project" value="InterPro"/>
</dbReference>
<dbReference type="GO" id="GO:0005525">
    <property type="term" value="F:GTP binding"/>
    <property type="evidence" value="ECO:0007669"/>
    <property type="project" value="UniProtKB-KW"/>
</dbReference>
<evidence type="ECO:0000256" key="3">
    <source>
        <dbReference type="ARBA" id="ARBA00022741"/>
    </source>
</evidence>
<keyword evidence="3" id="KW-0547">Nucleotide-binding</keyword>
<evidence type="ECO:0000313" key="5">
    <source>
        <dbReference type="EMBL" id="AME21652.1"/>
    </source>
</evidence>
<dbReference type="Gene3D" id="3.40.50.300">
    <property type="entry name" value="P-loop containing nucleotide triphosphate hydrolases"/>
    <property type="match status" value="1"/>
</dbReference>
<dbReference type="PROSITE" id="PS51419">
    <property type="entry name" value="RAB"/>
    <property type="match status" value="1"/>
</dbReference>
<dbReference type="InterPro" id="IPR027417">
    <property type="entry name" value="P-loop_NTPase"/>
</dbReference>
<dbReference type="PANTHER" id="PTHR47978">
    <property type="match status" value="1"/>
</dbReference>
<dbReference type="FunFam" id="3.40.50.300:FF:001447">
    <property type="entry name" value="Ras-related protein Rab-1B"/>
    <property type="match status" value="1"/>
</dbReference>
<keyword evidence="4" id="KW-0342">GTP-binding</keyword>
<comment type="similarity">
    <text evidence="2">Belongs to the small GTPase superfamily. Rho family.</text>
</comment>
<dbReference type="AlphaFoldDB" id="A0A125SEA0"/>
<dbReference type="EMBL" id="KU522217">
    <property type="protein sequence ID" value="AME21652.1"/>
    <property type="molecule type" value="Genomic_DNA"/>
</dbReference>
<dbReference type="InterPro" id="IPR001806">
    <property type="entry name" value="Small_GTPase"/>
</dbReference>
<evidence type="ECO:0000256" key="2">
    <source>
        <dbReference type="ARBA" id="ARBA00010142"/>
    </source>
</evidence>
<comment type="similarity">
    <text evidence="1">Belongs to the small GTPase superfamily. Rab family.</text>
</comment>